<proteinExistence type="predicted"/>
<keyword evidence="1" id="KW-1133">Transmembrane helix</keyword>
<keyword evidence="4" id="KW-1185">Reference proteome</keyword>
<protein>
    <recommendedName>
        <fullName evidence="2">MSV199 domain-containing protein</fullName>
    </recommendedName>
</protein>
<evidence type="ECO:0000259" key="2">
    <source>
        <dbReference type="Pfam" id="PF10553"/>
    </source>
</evidence>
<feature type="domain" description="MSV199" evidence="2">
    <location>
        <begin position="22"/>
        <end position="66"/>
    </location>
</feature>
<feature type="transmembrane region" description="Helical" evidence="1">
    <location>
        <begin position="207"/>
        <end position="226"/>
    </location>
</feature>
<dbReference type="Pfam" id="PF10553">
    <property type="entry name" value="MSV199"/>
    <property type="match status" value="1"/>
</dbReference>
<accession>B0YLW2</accession>
<evidence type="ECO:0000313" key="4">
    <source>
        <dbReference type="Proteomes" id="UP000011301"/>
    </source>
</evidence>
<sequence>MPFTITMEEILVEKNFIKKGDKYLSINENVLDWLGYQGSYRNQKRSVRILLKKHRFKFTNTSPNNQGRTFFSVSVNDFGKLIHLMRTNNVKTFLNNFYKKKTKSTKRIKEKTISLYYICQNLWYINDGEYSHEELIVHFPTAQIVRKWDNIKQCINMANIINKYYYLKLRWNAYNNLIQQKYLHINETIMSDELADNIQKELYHKGIFIQSFVFFYCNFIYFFYSIQTISNWHI</sequence>
<evidence type="ECO:0000256" key="1">
    <source>
        <dbReference type="SAM" id="Phobius"/>
    </source>
</evidence>
<reference evidence="3 4" key="1">
    <citation type="journal article" date="2007" name="J. Virol. Methods">
        <title>Development of a non-destructive PCR method for detection of the salivary gland hypertrophy virus (SGHV) in tsetse flies.</title>
        <authorList>
            <person name="Abd-Alla A."/>
            <person name="Bossin H."/>
            <person name="Cousserans F."/>
            <person name="Parker A."/>
            <person name="Bergoin M."/>
            <person name="Robinson A."/>
        </authorList>
    </citation>
    <scope>NUCLEOTIDE SEQUENCE [LARGE SCALE GENOMIC DNA]</scope>
    <source>
        <strain evidence="4">Isolate Glossina pallidipes/Ethiopia/Seibersdorf/-</strain>
    </source>
</reference>
<dbReference type="GeneID" id="5950900"/>
<gene>
    <name evidence="3" type="ORF">SGHV158</name>
</gene>
<reference evidence="3 4" key="2">
    <citation type="journal article" date="2008" name="J. Virol.">
        <title>Genome analysis of a Glossina pallidipes salivary gland hypertrophy virus reveals a novel, large, double-stranded circular DNA virus.</title>
        <authorList>
            <person name="Abd-Alla A.M."/>
            <person name="Cousserans F."/>
            <person name="Parker A.G."/>
            <person name="Jehle J.A."/>
            <person name="Parker N.J."/>
            <person name="Vlak J.M."/>
            <person name="Robinson A.S."/>
            <person name="Bergoin M."/>
        </authorList>
    </citation>
    <scope>NUCLEOTIDE SEQUENCE [LARGE SCALE GENOMIC DNA]</scope>
    <source>
        <strain evidence="4">Isolate Glossina pallidipes/Ethiopia/Seibersdorf/-</strain>
    </source>
</reference>
<keyword evidence="1" id="KW-0812">Transmembrane</keyword>
<organismHost>
    <name type="scientific">Glossina</name>
    <name type="common">tsetse flies</name>
    <dbReference type="NCBI Taxonomy" id="7393"/>
</organismHost>
<keyword evidence="1" id="KW-0472">Membrane</keyword>
<dbReference type="KEGG" id="vg:5950900"/>
<dbReference type="RefSeq" id="YP_001687106.1">
    <property type="nucleotide sequence ID" value="NC_010356.1"/>
</dbReference>
<evidence type="ECO:0000313" key="3">
    <source>
        <dbReference type="EMBL" id="ABQ08931.1"/>
    </source>
</evidence>
<dbReference type="Proteomes" id="UP000011301">
    <property type="component" value="Segment"/>
</dbReference>
<dbReference type="InterPro" id="IPR018879">
    <property type="entry name" value="MSV199_dom"/>
</dbReference>
<name>B0YLW2_GHVS</name>
<organism evidence="3 4">
    <name type="scientific">Glossina hytrovirus (isolate Glossina pallidipes/Ethiopia/Seibersdorf/-)</name>
    <name type="common">GHV</name>
    <dbReference type="NCBI Taxonomy" id="379529"/>
    <lineage>
        <taxon>Viruses</taxon>
        <taxon>Viruses incertae sedis</taxon>
        <taxon>Naldaviricetes</taxon>
        <taxon>Lefavirales</taxon>
        <taxon>Hytrosaviridae</taxon>
        <taxon>Glossinavirus</taxon>
        <taxon>Glossinavirus glopallidipedis</taxon>
    </lineage>
</organism>
<dbReference type="EMBL" id="EF568108">
    <property type="protein sequence ID" value="ABQ08931.1"/>
    <property type="molecule type" value="Genomic_DNA"/>
</dbReference>